<dbReference type="InterPro" id="IPR001739">
    <property type="entry name" value="Methyl_CpG_DNA-bd"/>
</dbReference>
<dbReference type="SUPFAM" id="SSF54171">
    <property type="entry name" value="DNA-binding domain"/>
    <property type="match status" value="1"/>
</dbReference>
<sequence length="251" mass="28766">MADLLLPKGWRREEQARKLGLSAGKVDVFYYGPDGQRYRTKQQLAKALGKFVDLTAFDFRTGKINPALVRKSKQIKQKGYPIYEYLRGLKPEACLVPPIRQTASIFKQPVTLINHRSDSTTKHDTKHGVQERKTKQLFWERRLQGLSACDSQGNSVQPFDLPRNIRGVSQDLTQDTLLRSVATYLHITQGPIVGQLNVRGQQDKHPAVHLNPDQPLVQTLIVTDDDIRRQEEQVVFARKQLENAYKELREI</sequence>
<proteinExistence type="evidence at transcript level"/>
<keyword evidence="2" id="KW-0805">Transcription regulation</keyword>
<comment type="subcellular location">
    <subcellularLocation>
        <location evidence="1">Nucleus</location>
    </subcellularLocation>
</comment>
<keyword evidence="5" id="KW-0539">Nucleus</keyword>
<dbReference type="PANTHER" id="PTHR12396">
    <property type="entry name" value="METHYL-CPG BINDING PROTEIN, MBD"/>
    <property type="match status" value="1"/>
</dbReference>
<dbReference type="GO" id="GO:0008327">
    <property type="term" value="F:methyl-CpG binding"/>
    <property type="evidence" value="ECO:0007669"/>
    <property type="project" value="TreeGrafter"/>
</dbReference>
<dbReference type="PROSITE" id="PS50982">
    <property type="entry name" value="MBD"/>
    <property type="match status" value="1"/>
</dbReference>
<evidence type="ECO:0000259" key="6">
    <source>
        <dbReference type="PROSITE" id="PS50982"/>
    </source>
</evidence>
<dbReference type="InterPro" id="IPR016177">
    <property type="entry name" value="DNA-bd_dom_sf"/>
</dbReference>
<evidence type="ECO:0000256" key="4">
    <source>
        <dbReference type="ARBA" id="ARBA00023163"/>
    </source>
</evidence>
<reference evidence="7" key="1">
    <citation type="submission" date="2019-04" db="EMBL/GenBank/DDBJ databases">
        <authorList>
            <person name="Fan W."/>
        </authorList>
    </citation>
    <scope>NUCLEOTIDE SEQUENCE</scope>
</reference>
<gene>
    <name evidence="7" type="primary">MBD2</name>
</gene>
<dbReference type="GO" id="GO:0006346">
    <property type="term" value="P:DNA methylation-dependent constitutive heterochromatin formation"/>
    <property type="evidence" value="ECO:0007669"/>
    <property type="project" value="TreeGrafter"/>
</dbReference>
<evidence type="ECO:0000256" key="2">
    <source>
        <dbReference type="ARBA" id="ARBA00023015"/>
    </source>
</evidence>
<dbReference type="GO" id="GO:0005654">
    <property type="term" value="C:nucleoplasm"/>
    <property type="evidence" value="ECO:0007669"/>
    <property type="project" value="UniProtKB-ARBA"/>
</dbReference>
<dbReference type="Pfam" id="PF14048">
    <property type="entry name" value="MBD_C"/>
    <property type="match status" value="1"/>
</dbReference>
<dbReference type="InterPro" id="IPR032343">
    <property type="entry name" value="MBD2/MBD3_p55-bd"/>
</dbReference>
<organism evidence="7">
    <name type="scientific">Neoseiulus barkeri</name>
    <dbReference type="NCBI Taxonomy" id="573039"/>
    <lineage>
        <taxon>Eukaryota</taxon>
        <taxon>Metazoa</taxon>
        <taxon>Ecdysozoa</taxon>
        <taxon>Arthropoda</taxon>
        <taxon>Chelicerata</taxon>
        <taxon>Arachnida</taxon>
        <taxon>Acari</taxon>
        <taxon>Parasitiformes</taxon>
        <taxon>Mesostigmata</taxon>
        <taxon>Gamasina</taxon>
        <taxon>Phytoseioidea</taxon>
        <taxon>Phytoseiidae</taxon>
        <taxon>Amblyseiinae</taxon>
        <taxon>Neoseiulus</taxon>
    </lineage>
</organism>
<dbReference type="Pfam" id="PF01429">
    <property type="entry name" value="MBD"/>
    <property type="match status" value="1"/>
</dbReference>
<name>A0A5Q0TWE2_9ACAR</name>
<dbReference type="SMART" id="SM00391">
    <property type="entry name" value="MBD"/>
    <property type="match status" value="1"/>
</dbReference>
<dbReference type="PANTHER" id="PTHR12396:SF0">
    <property type="entry name" value="METHYL-CPG BINDING DOMAIN PROTEIN-LIKE, ISOFORM C"/>
    <property type="match status" value="1"/>
</dbReference>
<keyword evidence="3" id="KW-0238">DNA-binding</keyword>
<dbReference type="EMBL" id="MK829532">
    <property type="protein sequence ID" value="QGA72312.1"/>
    <property type="molecule type" value="mRNA"/>
</dbReference>
<protein>
    <submittedName>
        <fullName evidence="7">Methyl-CpG-binding domain protein 2</fullName>
    </submittedName>
</protein>
<dbReference type="Gene3D" id="3.30.890.10">
    <property type="entry name" value="Methyl-cpg-binding Protein 2, Chain A"/>
    <property type="match status" value="1"/>
</dbReference>
<dbReference type="AlphaFoldDB" id="A0A5Q0TWE2"/>
<evidence type="ECO:0000256" key="5">
    <source>
        <dbReference type="ARBA" id="ARBA00023242"/>
    </source>
</evidence>
<dbReference type="InterPro" id="IPR025884">
    <property type="entry name" value="MeCpG-bd_2/3_C_dom"/>
</dbReference>
<evidence type="ECO:0000256" key="1">
    <source>
        <dbReference type="ARBA" id="ARBA00004123"/>
    </source>
</evidence>
<evidence type="ECO:0000256" key="3">
    <source>
        <dbReference type="ARBA" id="ARBA00023125"/>
    </source>
</evidence>
<dbReference type="GO" id="GO:0000122">
    <property type="term" value="P:negative regulation of transcription by RNA polymerase II"/>
    <property type="evidence" value="ECO:0007669"/>
    <property type="project" value="TreeGrafter"/>
</dbReference>
<feature type="domain" description="MBD" evidence="6">
    <location>
        <begin position="1"/>
        <end position="64"/>
    </location>
</feature>
<keyword evidence="4" id="KW-0804">Transcription</keyword>
<dbReference type="Pfam" id="PF16564">
    <property type="entry name" value="MBDa"/>
    <property type="match status" value="1"/>
</dbReference>
<accession>A0A5Q0TWE2</accession>
<evidence type="ECO:0000313" key="7">
    <source>
        <dbReference type="EMBL" id="QGA72312.1"/>
    </source>
</evidence>